<dbReference type="InterPro" id="IPR036429">
    <property type="entry name" value="SpoA-like_sf"/>
</dbReference>
<dbReference type="RefSeq" id="WP_147237501.1">
    <property type="nucleotide sequence ID" value="NZ_VOQS01000005.1"/>
</dbReference>
<evidence type="ECO:0000259" key="1">
    <source>
        <dbReference type="Pfam" id="PF01052"/>
    </source>
</evidence>
<protein>
    <submittedName>
        <fullName evidence="2">YscQ/HrcQ family type III secretion apparatus protein</fullName>
    </submittedName>
</protein>
<sequence length="394" mass="41455">MSTERPYAEQLRHVTPDAACAARFLCDARHHDALRRLGAIDALEIAPAATAGNAFDEPGRIVLAHLEGTLDIDLDLARYPALQIVAASAGDGARHALRNTLANALLAPLVQRFQAAGLGRWRVTAVERAAADAHGERFDVALLHDGVVHRFSMGASGATLDVLHTRLAALPSLHATGIFAASSSLRVPGSIALGTRRVPLAALQALRPGDVLLRTFAPGVAQALQSDAAFTARAAWGATAAGMRRIHARVVIDGTQVTVEEKPMMNEDPLQAEAPDTLPGDGEALHDIEAATHDAQSCEAPANDGIDAEPFDAPLDIGLLDLPVQFEIDSVALPLAQLAALRPGYVIELAAPVLDTPVRLVTHGQTVGYGEVVCVGEHLGVRITRMAYAGDSDR</sequence>
<dbReference type="NCBIfam" id="TIGR02551">
    <property type="entry name" value="SpaO_YscQ"/>
    <property type="match status" value="1"/>
</dbReference>
<accession>A0A5C6V7S7</accession>
<reference evidence="2 3" key="1">
    <citation type="journal article" date="2018" name="Int. J. Syst. Evol. Microbiol.">
        <title>Paraburkholderia azotifigens sp. nov., a nitrogen-fixing bacterium isolated from paddy soil.</title>
        <authorList>
            <person name="Choi G.M."/>
            <person name="Im W.T."/>
        </authorList>
    </citation>
    <scope>NUCLEOTIDE SEQUENCE [LARGE SCALE GENOMIC DNA]</scope>
    <source>
        <strain evidence="2 3">NF 2-5-3</strain>
    </source>
</reference>
<dbReference type="Proteomes" id="UP000321776">
    <property type="component" value="Unassembled WGS sequence"/>
</dbReference>
<dbReference type="EMBL" id="VOQS01000005">
    <property type="protein sequence ID" value="TXC79918.1"/>
    <property type="molecule type" value="Genomic_DNA"/>
</dbReference>
<dbReference type="SUPFAM" id="SSF101801">
    <property type="entry name" value="Surface presentation of antigens (SPOA)"/>
    <property type="match status" value="1"/>
</dbReference>
<dbReference type="InterPro" id="IPR013385">
    <property type="entry name" value="T3SS_SpaO/YscQ/SpaO"/>
</dbReference>
<dbReference type="InterPro" id="IPR001543">
    <property type="entry name" value="FliN-like_C"/>
</dbReference>
<proteinExistence type="predicted"/>
<organism evidence="2 3">
    <name type="scientific">Paraburkholderia azotifigens</name>
    <dbReference type="NCBI Taxonomy" id="2057004"/>
    <lineage>
        <taxon>Bacteria</taxon>
        <taxon>Pseudomonadati</taxon>
        <taxon>Pseudomonadota</taxon>
        <taxon>Betaproteobacteria</taxon>
        <taxon>Burkholderiales</taxon>
        <taxon>Burkholderiaceae</taxon>
        <taxon>Paraburkholderia</taxon>
    </lineage>
</organism>
<gene>
    <name evidence="2" type="ORF">FRZ40_36990</name>
</gene>
<dbReference type="AlphaFoldDB" id="A0A5C6V7S7"/>
<feature type="domain" description="Flagellar motor switch protein FliN-like C-terminal" evidence="1">
    <location>
        <begin position="320"/>
        <end position="386"/>
    </location>
</feature>
<name>A0A5C6V7S7_9BURK</name>
<evidence type="ECO:0000313" key="3">
    <source>
        <dbReference type="Proteomes" id="UP000321776"/>
    </source>
</evidence>
<dbReference type="Gene3D" id="2.30.330.10">
    <property type="entry name" value="SpoA-like"/>
    <property type="match status" value="1"/>
</dbReference>
<evidence type="ECO:0000313" key="2">
    <source>
        <dbReference type="EMBL" id="TXC79918.1"/>
    </source>
</evidence>
<comment type="caution">
    <text evidence="2">The sequence shown here is derived from an EMBL/GenBank/DDBJ whole genome shotgun (WGS) entry which is preliminary data.</text>
</comment>
<dbReference type="Pfam" id="PF01052">
    <property type="entry name" value="FliMN_C"/>
    <property type="match status" value="1"/>
</dbReference>
<dbReference type="GO" id="GO:0030254">
    <property type="term" value="P:protein secretion by the type III secretion system"/>
    <property type="evidence" value="ECO:0007669"/>
    <property type="project" value="InterPro"/>
</dbReference>